<evidence type="ECO:0000256" key="1">
    <source>
        <dbReference type="ARBA" id="ARBA00022679"/>
    </source>
</evidence>
<dbReference type="HOGENOM" id="CLU_528815_0_0_4"/>
<dbReference type="CDD" id="cd16917">
    <property type="entry name" value="HATPase_UhpB-NarQ-NarX-like"/>
    <property type="match status" value="1"/>
</dbReference>
<dbReference type="EMBL" id="CP001965">
    <property type="protein sequence ID" value="ADE11825.1"/>
    <property type="molecule type" value="Genomic_DNA"/>
</dbReference>
<sequence length="515" mass="56904">MPTVVVVIAALALFAGAYLVLVSSFGFFRPAPVRASQHYQDLFHNSVAGIFVINADAFAQFTIEEMNEAATGFISTACQGRLISELVQNLPNEKSTFFVRLIDALNSVVTNDCDLEYGTACWHMTENRSIPLKVRLIPSAKIGNDRKIMGFLQNAGEIEETRDLLTARANDFIALAEQSPDTIARYDLKGHCIYANRAFNKLAAASSQTQPFLPVHDYYGMNHLQRILGVLDSGMDDEMECTWLTATGETVTSHIRLIPEHGATGEVIGVLSIGRDISTLKETERHLRDSRALLRDLTARREIEEGLVRKEMARKMHEEYGQLLSALRMKLAMLSMRYGKDSAILKVQIDDALVLLDGTISHMRDIVSSMYPSVLNTGISSALEWLADDCLAGTGMHYEVHVDEGITGISEGFTGIVFKIVQIALSNVLLHAEANAVAITFEERNKGYRLEVRDDGKGFDLDRSRRNSLGMVAMEELSNMLSGEIVFLSEPGKGTVVEVCFPLVDATQPVMFEAL</sequence>
<feature type="domain" description="Histidine kinase" evidence="4">
    <location>
        <begin position="419"/>
        <end position="505"/>
    </location>
</feature>
<dbReference type="InterPro" id="IPR005467">
    <property type="entry name" value="His_kinase_dom"/>
</dbReference>
<dbReference type="PANTHER" id="PTHR24421">
    <property type="entry name" value="NITRATE/NITRITE SENSOR PROTEIN NARX-RELATED"/>
    <property type="match status" value="1"/>
</dbReference>
<dbReference type="Proteomes" id="UP000001625">
    <property type="component" value="Chromosome"/>
</dbReference>
<proteinExistence type="predicted"/>
<dbReference type="OrthoDB" id="9813412at2"/>
<dbReference type="PANTHER" id="PTHR24421:SF59">
    <property type="entry name" value="OXYGEN SENSOR HISTIDINE KINASE NREB"/>
    <property type="match status" value="1"/>
</dbReference>
<dbReference type="KEGG" id="slt:Slit_1592"/>
<evidence type="ECO:0000256" key="3">
    <source>
        <dbReference type="ARBA" id="ARBA00023012"/>
    </source>
</evidence>
<dbReference type="Pfam" id="PF02518">
    <property type="entry name" value="HATPase_c"/>
    <property type="match status" value="1"/>
</dbReference>
<dbReference type="InterPro" id="IPR013767">
    <property type="entry name" value="PAS_fold"/>
</dbReference>
<dbReference type="GO" id="GO:0016020">
    <property type="term" value="C:membrane"/>
    <property type="evidence" value="ECO:0007669"/>
    <property type="project" value="InterPro"/>
</dbReference>
<dbReference type="RefSeq" id="WP_013029723.1">
    <property type="nucleotide sequence ID" value="NC_013959.1"/>
</dbReference>
<accession>D5CS89</accession>
<protein>
    <submittedName>
        <fullName evidence="6">PAS/PAC sensor signal transduction histidine kinase</fullName>
    </submittedName>
</protein>
<reference evidence="6 7" key="1">
    <citation type="submission" date="2010-03" db="EMBL/GenBank/DDBJ databases">
        <title>Complete sequence of Sideroxydans lithotrophicus ES-1.</title>
        <authorList>
            <consortium name="US DOE Joint Genome Institute"/>
            <person name="Lucas S."/>
            <person name="Copeland A."/>
            <person name="Lapidus A."/>
            <person name="Cheng J.-F."/>
            <person name="Bruce D."/>
            <person name="Goodwin L."/>
            <person name="Pitluck S."/>
            <person name="Munk A.C."/>
            <person name="Detter J.C."/>
            <person name="Han C."/>
            <person name="Tapia R."/>
            <person name="Larimer F."/>
            <person name="Land M."/>
            <person name="Hauser L."/>
            <person name="Kyrpides N."/>
            <person name="Ivanova N."/>
            <person name="Emerson D."/>
            <person name="Woyke T."/>
        </authorList>
    </citation>
    <scope>NUCLEOTIDE SEQUENCE [LARGE SCALE GENOMIC DNA]</scope>
    <source>
        <strain evidence="6 7">ES-1</strain>
    </source>
</reference>
<keyword evidence="1" id="KW-0808">Transferase</keyword>
<dbReference type="InterPro" id="IPR000014">
    <property type="entry name" value="PAS"/>
</dbReference>
<keyword evidence="3" id="KW-0902">Two-component regulatory system</keyword>
<dbReference type="Pfam" id="PF00989">
    <property type="entry name" value="PAS"/>
    <property type="match status" value="1"/>
</dbReference>
<dbReference type="Gene3D" id="1.20.5.1930">
    <property type="match status" value="1"/>
</dbReference>
<evidence type="ECO:0000259" key="4">
    <source>
        <dbReference type="PROSITE" id="PS50109"/>
    </source>
</evidence>
<dbReference type="InterPro" id="IPR050482">
    <property type="entry name" value="Sensor_HK_TwoCompSys"/>
</dbReference>
<gene>
    <name evidence="6" type="ordered locus">Slit_1592</name>
</gene>
<dbReference type="InterPro" id="IPR011712">
    <property type="entry name" value="Sig_transdc_His_kin_sub3_dim/P"/>
</dbReference>
<dbReference type="Pfam" id="PF07730">
    <property type="entry name" value="HisKA_3"/>
    <property type="match status" value="1"/>
</dbReference>
<dbReference type="InterPro" id="IPR035965">
    <property type="entry name" value="PAS-like_dom_sf"/>
</dbReference>
<dbReference type="eggNOG" id="COG4585">
    <property type="taxonomic scope" value="Bacteria"/>
</dbReference>
<evidence type="ECO:0000313" key="7">
    <source>
        <dbReference type="Proteomes" id="UP000001625"/>
    </source>
</evidence>
<dbReference type="Pfam" id="PF13188">
    <property type="entry name" value="PAS_8"/>
    <property type="match status" value="1"/>
</dbReference>
<dbReference type="GO" id="GO:0000155">
    <property type="term" value="F:phosphorelay sensor kinase activity"/>
    <property type="evidence" value="ECO:0007669"/>
    <property type="project" value="InterPro"/>
</dbReference>
<dbReference type="NCBIfam" id="TIGR00229">
    <property type="entry name" value="sensory_box"/>
    <property type="match status" value="1"/>
</dbReference>
<feature type="domain" description="PAC" evidence="5">
    <location>
        <begin position="237"/>
        <end position="289"/>
    </location>
</feature>
<dbReference type="CDD" id="cd00130">
    <property type="entry name" value="PAS"/>
    <property type="match status" value="1"/>
</dbReference>
<dbReference type="GO" id="GO:0046983">
    <property type="term" value="F:protein dimerization activity"/>
    <property type="evidence" value="ECO:0007669"/>
    <property type="project" value="InterPro"/>
</dbReference>
<keyword evidence="7" id="KW-1185">Reference proteome</keyword>
<dbReference type="Gene3D" id="3.30.565.10">
    <property type="entry name" value="Histidine kinase-like ATPase, C-terminal domain"/>
    <property type="match status" value="1"/>
</dbReference>
<dbReference type="InterPro" id="IPR036890">
    <property type="entry name" value="HATPase_C_sf"/>
</dbReference>
<dbReference type="GO" id="GO:0006355">
    <property type="term" value="P:regulation of DNA-templated transcription"/>
    <property type="evidence" value="ECO:0007669"/>
    <property type="project" value="InterPro"/>
</dbReference>
<dbReference type="PROSITE" id="PS50109">
    <property type="entry name" value="HIS_KIN"/>
    <property type="match status" value="1"/>
</dbReference>
<dbReference type="SMART" id="SM00387">
    <property type="entry name" value="HATPase_c"/>
    <property type="match status" value="1"/>
</dbReference>
<keyword evidence="2 6" id="KW-0418">Kinase</keyword>
<dbReference type="STRING" id="580332.Slit_1592"/>
<evidence type="ECO:0000256" key="2">
    <source>
        <dbReference type="ARBA" id="ARBA00022777"/>
    </source>
</evidence>
<dbReference type="Gene3D" id="3.30.450.20">
    <property type="entry name" value="PAS domain"/>
    <property type="match status" value="1"/>
</dbReference>
<dbReference type="SUPFAM" id="SSF55785">
    <property type="entry name" value="PYP-like sensor domain (PAS domain)"/>
    <property type="match status" value="1"/>
</dbReference>
<dbReference type="PROSITE" id="PS50113">
    <property type="entry name" value="PAC"/>
    <property type="match status" value="1"/>
</dbReference>
<dbReference type="InterPro" id="IPR003594">
    <property type="entry name" value="HATPase_dom"/>
</dbReference>
<dbReference type="SUPFAM" id="SSF55874">
    <property type="entry name" value="ATPase domain of HSP90 chaperone/DNA topoisomerase II/histidine kinase"/>
    <property type="match status" value="1"/>
</dbReference>
<evidence type="ECO:0000259" key="5">
    <source>
        <dbReference type="PROSITE" id="PS50113"/>
    </source>
</evidence>
<evidence type="ECO:0000313" key="6">
    <source>
        <dbReference type="EMBL" id="ADE11825.1"/>
    </source>
</evidence>
<dbReference type="AlphaFoldDB" id="D5CS89"/>
<name>D5CS89_SIDLE</name>
<organism evidence="6 7">
    <name type="scientific">Sideroxydans lithotrophicus (strain ES-1)</name>
    <dbReference type="NCBI Taxonomy" id="580332"/>
    <lineage>
        <taxon>Bacteria</taxon>
        <taxon>Pseudomonadati</taxon>
        <taxon>Pseudomonadota</taxon>
        <taxon>Betaproteobacteria</taxon>
        <taxon>Nitrosomonadales</taxon>
        <taxon>Gallionellaceae</taxon>
        <taxon>Sideroxydans</taxon>
    </lineage>
</organism>
<dbReference type="InterPro" id="IPR000700">
    <property type="entry name" value="PAS-assoc_C"/>
</dbReference>